<sequence>MDFIEPGDHIHMLSWDDSKPKPIVVDENYVVDGVISDPQASTPFRLVPDTTLVRLTTIRSLIRPCYSIRSPFILSQDLDETLQSTQTSISIWILLALSTSHREALIRALSQILVETSTSPEGLIHVLTVDRAICIVFSVDDLPSGGFDHTPPLYIFIGCFGHRVPSILLDNGSTLNVCSLVDHDTPFGLNFVPIEADYRYMALLHKEKLRARLFHMSFDYLIHPYRMSLIDYFLSDGAPGTSTSILITPPSPNHTSLLPLYFLEETNEYGTFVEIVDMIDEVIPCYEYSDEMLMVDMSQITDDVKPVTASSLNLFGVLAIKMVEDVQFVPTPGLLTIVAHDDDVLEGVISLVVVKFEHVDPPLSFDVLSGFVSRFDDIFDIDDEIVQHDSDEDSSSTFDLSPSDQRVSLATRDAEIVDFAIIDQPKELMVGLDLSTNERTTSSMVKYPEWLANAVHVPKNDGKVRVYVDFQDLNKASSKDDFLLPHIDMLVDSTSDSVWIEEYRSYLPESSNHHFHDMMHRDVEVCFDWLTYEMVVSNGRAIDDDCPNEDIDVVTSLSGWRMYFDDATNHSSYGGVLLISPCGDHISRFVRLAFFDRHSTMNNIIEYEAYILGLETALELGIRRMEVFGDSNLFVDALATLASMIDIPTDIIVRLLLIESRSILVYCYSIDETELDDGLPWYDDIYQFLRFDTYPEAATTKDKRALRQLATRFVISGKTLYR</sequence>
<evidence type="ECO:0008006" key="3">
    <source>
        <dbReference type="Google" id="ProtNLM"/>
    </source>
</evidence>
<protein>
    <recommendedName>
        <fullName evidence="3">RNase H type-1 domain-containing protein</fullName>
    </recommendedName>
</protein>
<proteinExistence type="predicted"/>
<evidence type="ECO:0000313" key="2">
    <source>
        <dbReference type="Proteomes" id="UP000288805"/>
    </source>
</evidence>
<comment type="caution">
    <text evidence="1">The sequence shown here is derived from an EMBL/GenBank/DDBJ whole genome shotgun (WGS) entry which is preliminary data.</text>
</comment>
<dbReference type="GO" id="GO:0003676">
    <property type="term" value="F:nucleic acid binding"/>
    <property type="evidence" value="ECO:0007669"/>
    <property type="project" value="InterPro"/>
</dbReference>
<dbReference type="SUPFAM" id="SSF56672">
    <property type="entry name" value="DNA/RNA polymerases"/>
    <property type="match status" value="1"/>
</dbReference>
<evidence type="ECO:0000313" key="1">
    <source>
        <dbReference type="EMBL" id="RVX04848.1"/>
    </source>
</evidence>
<dbReference type="EMBL" id="QGNW01000059">
    <property type="protein sequence ID" value="RVX04848.1"/>
    <property type="molecule type" value="Genomic_DNA"/>
</dbReference>
<dbReference type="InterPro" id="IPR036397">
    <property type="entry name" value="RNaseH_sf"/>
</dbReference>
<dbReference type="Gene3D" id="3.10.10.10">
    <property type="entry name" value="HIV Type 1 Reverse Transcriptase, subunit A, domain 1"/>
    <property type="match status" value="1"/>
</dbReference>
<gene>
    <name evidence="1" type="ORF">CK203_024929</name>
</gene>
<reference evidence="1 2" key="1">
    <citation type="journal article" date="2018" name="PLoS Genet.">
        <title>Population sequencing reveals clonal diversity and ancestral inbreeding in the grapevine cultivar Chardonnay.</title>
        <authorList>
            <person name="Roach M.J."/>
            <person name="Johnson D.L."/>
            <person name="Bohlmann J."/>
            <person name="van Vuuren H.J."/>
            <person name="Jones S.J."/>
            <person name="Pretorius I.S."/>
            <person name="Schmidt S.A."/>
            <person name="Borneman A.R."/>
        </authorList>
    </citation>
    <scope>NUCLEOTIDE SEQUENCE [LARGE SCALE GENOMIC DNA]</scope>
    <source>
        <strain evidence="2">cv. Chardonnay</strain>
        <tissue evidence="1">Leaf</tissue>
    </source>
</reference>
<name>A0A438J7A9_VITVI</name>
<organism evidence="1 2">
    <name type="scientific">Vitis vinifera</name>
    <name type="common">Grape</name>
    <dbReference type="NCBI Taxonomy" id="29760"/>
    <lineage>
        <taxon>Eukaryota</taxon>
        <taxon>Viridiplantae</taxon>
        <taxon>Streptophyta</taxon>
        <taxon>Embryophyta</taxon>
        <taxon>Tracheophyta</taxon>
        <taxon>Spermatophyta</taxon>
        <taxon>Magnoliopsida</taxon>
        <taxon>eudicotyledons</taxon>
        <taxon>Gunneridae</taxon>
        <taxon>Pentapetalae</taxon>
        <taxon>rosids</taxon>
        <taxon>Vitales</taxon>
        <taxon>Vitaceae</taxon>
        <taxon>Viteae</taxon>
        <taxon>Vitis</taxon>
    </lineage>
</organism>
<dbReference type="PANTHER" id="PTHR48475:SF1">
    <property type="entry name" value="RNASE H TYPE-1 DOMAIN-CONTAINING PROTEIN"/>
    <property type="match status" value="1"/>
</dbReference>
<dbReference type="AlphaFoldDB" id="A0A438J7A9"/>
<accession>A0A438J7A9</accession>
<dbReference type="Gene3D" id="3.30.420.10">
    <property type="entry name" value="Ribonuclease H-like superfamily/Ribonuclease H"/>
    <property type="match status" value="1"/>
</dbReference>
<dbReference type="InterPro" id="IPR043502">
    <property type="entry name" value="DNA/RNA_pol_sf"/>
</dbReference>
<dbReference type="Proteomes" id="UP000288805">
    <property type="component" value="Unassembled WGS sequence"/>
</dbReference>
<dbReference type="PANTHER" id="PTHR48475">
    <property type="entry name" value="RIBONUCLEASE H"/>
    <property type="match status" value="1"/>
</dbReference>